<dbReference type="RefSeq" id="XP_005852286.1">
    <property type="nucleotide sequence ID" value="XM_005852224.1"/>
</dbReference>
<evidence type="ECO:0000313" key="10">
    <source>
        <dbReference type="EMBL" id="EFN60184.1"/>
    </source>
</evidence>
<feature type="transmembrane region" description="Helical" evidence="8">
    <location>
        <begin position="157"/>
        <end position="179"/>
    </location>
</feature>
<evidence type="ECO:0000256" key="4">
    <source>
        <dbReference type="ARBA" id="ARBA00022786"/>
    </source>
</evidence>
<dbReference type="STRING" id="554065.E1Z3L6"/>
<evidence type="ECO:0000256" key="6">
    <source>
        <dbReference type="PROSITE-ProRule" id="PRU00175"/>
    </source>
</evidence>
<dbReference type="GeneID" id="17359239"/>
<dbReference type="InterPro" id="IPR013083">
    <property type="entry name" value="Znf_RING/FYVE/PHD"/>
</dbReference>
<dbReference type="Proteomes" id="UP000008141">
    <property type="component" value="Unassembled WGS sequence"/>
</dbReference>
<feature type="compositionally biased region" description="Low complexity" evidence="7">
    <location>
        <begin position="420"/>
        <end position="435"/>
    </location>
</feature>
<evidence type="ECO:0000256" key="5">
    <source>
        <dbReference type="ARBA" id="ARBA00022833"/>
    </source>
</evidence>
<dbReference type="InParanoid" id="E1Z3L6"/>
<organism evidence="11">
    <name type="scientific">Chlorella variabilis</name>
    <name type="common">Green alga</name>
    <dbReference type="NCBI Taxonomy" id="554065"/>
    <lineage>
        <taxon>Eukaryota</taxon>
        <taxon>Viridiplantae</taxon>
        <taxon>Chlorophyta</taxon>
        <taxon>core chlorophytes</taxon>
        <taxon>Trebouxiophyceae</taxon>
        <taxon>Chlorellales</taxon>
        <taxon>Chlorellaceae</taxon>
        <taxon>Chlorella clade</taxon>
        <taxon>Chlorella</taxon>
    </lineage>
</organism>
<feature type="region of interest" description="Disordered" evidence="7">
    <location>
        <begin position="995"/>
        <end position="1042"/>
    </location>
</feature>
<evidence type="ECO:0000259" key="9">
    <source>
        <dbReference type="PROSITE" id="PS50089"/>
    </source>
</evidence>
<proteinExistence type="predicted"/>
<comment type="pathway">
    <text evidence="1">Protein modification; protein ubiquitination.</text>
</comment>
<feature type="region of interest" description="Disordered" evidence="7">
    <location>
        <begin position="1072"/>
        <end position="1156"/>
    </location>
</feature>
<evidence type="ECO:0000256" key="8">
    <source>
        <dbReference type="SAM" id="Phobius"/>
    </source>
</evidence>
<evidence type="ECO:0000256" key="1">
    <source>
        <dbReference type="ARBA" id="ARBA00004906"/>
    </source>
</evidence>
<accession>E1Z3L6</accession>
<feature type="compositionally biased region" description="Low complexity" evidence="7">
    <location>
        <begin position="815"/>
        <end position="828"/>
    </location>
</feature>
<keyword evidence="8" id="KW-0812">Transmembrane</keyword>
<gene>
    <name evidence="10" type="ORF">CHLNCDRAFT_133698</name>
</gene>
<feature type="transmembrane region" description="Helical" evidence="8">
    <location>
        <begin position="679"/>
        <end position="699"/>
    </location>
</feature>
<feature type="compositionally biased region" description="Low complexity" evidence="7">
    <location>
        <begin position="1004"/>
        <end position="1026"/>
    </location>
</feature>
<feature type="compositionally biased region" description="Basic residues" evidence="7">
    <location>
        <begin position="1136"/>
        <end position="1156"/>
    </location>
</feature>
<feature type="transmembrane region" description="Helical" evidence="8">
    <location>
        <begin position="50"/>
        <end position="70"/>
    </location>
</feature>
<keyword evidence="8" id="KW-1133">Transmembrane helix</keyword>
<keyword evidence="2" id="KW-0479">Metal-binding</keyword>
<keyword evidence="5" id="KW-0862">Zinc</keyword>
<feature type="transmembrane region" description="Helical" evidence="8">
    <location>
        <begin position="227"/>
        <end position="245"/>
    </location>
</feature>
<evidence type="ECO:0000256" key="7">
    <source>
        <dbReference type="SAM" id="MobiDB-lite"/>
    </source>
</evidence>
<dbReference type="OrthoDB" id="8062037at2759"/>
<dbReference type="Gene3D" id="3.30.40.10">
    <property type="entry name" value="Zinc/RING finger domain, C3HC4 (zinc finger)"/>
    <property type="match status" value="1"/>
</dbReference>
<feature type="transmembrane region" description="Helical" evidence="8">
    <location>
        <begin position="711"/>
        <end position="730"/>
    </location>
</feature>
<dbReference type="InterPro" id="IPR001841">
    <property type="entry name" value="Znf_RING"/>
</dbReference>
<sequence length="1156" mass="119878">MAQHGGDAGDEVFSPAAYLQTVLRSGSGVFSPHVLDSGELWAAAAAGHPLGWGVYALLGWLAWLLLQAPWRALVRALQRRAGFGGGGGVPALLPLRRPLTPLLRTYLYGTSAALLWMLHLNPKEFQSWEDVYFFCGEQYQNCSSTFRWNSRGWMQALVLWNFVLSSALLVQKFVIAWGLGGLLPGEEVVTRESFISIAWRLVPYWMNQWEQQWGAECSSMLFELPHFALELLVVLPCIMCGRLRVMAQPHVREPAAAAGPPHAAPGPAAAPAPAAADADAAVGGGWVPDVMACRWRRAPDQRRLMPRLRANSRAMAVAALILAVAATNSLVVPLALESQPASSKRADQILRFSKELSFLVTTGRHADTALWYQRVAAAAAAAAATQPPQQEHAEGVAAGQLPWVAAAAGNQSSDAKDAEGAAAPAPAPAAAPSGSVSGYGGGDGGGGGAEGAAGYLAAALEGSSNSSRLDAKLAVWSTLWQPLLPQHWLRAVLAADVSEVAALNPAYLSALQFAEHGESAALSQQLHAAANDPRAAAAAAAALRRHREGAGAPALPAGGGDATVQLLLMSAMVAGIDAKQAPLRLKSAAAAEGGGAGPEAAALLGDLTWLRQQQRMYATKTELPGGAGGTAALDGNATWLQQQLMAPVYRLLHKHCVELERMRSADHHRLIPLVEISLAIMRLSCERFFSLLAVFLGFLLYRDPPRYAQRLIRAVAAIAAVFQLLVLYSFPAICWAYGAGALFSSFVSLVFWTGPLVRTVERMRNAATSVQPQQWRAATAAEVERMAGQCAICWGDMPAAGAGGAGGRHSRRPSAAEQAAAAAGSPVGPAAEAQAGAAPVAVPEGPPAAAPAAAAAAPAAAGEPGAAAAAGPTSAAAALPCGHAFHRDCLQQWLQQCYAQGRGATCPMCQASVALRVRYHMPWHRGPPDGQDGEGGDAAAAAAAAEGIPGIQALVRALQDDFRARFEPMLDVAAAGAELGAPFFRIAHAWPAQDAVLPPPPQAAPLEDAPQQGQGQGPVAAGAVPGAAPPEAPPAAAPAPGAAVGVPAAAAGVPAVGGAALEVSAQEGVERMGAGSAQAAPQEGAPLPLLPLQLEHDPQQQQQEEEKEEGPQQQTGRRPAPEPAALAGRQQEQQQGRRRGLLARLLRRRPRGGGAG</sequence>
<dbReference type="InterPro" id="IPR024766">
    <property type="entry name" value="Znf_RING_H2"/>
</dbReference>
<keyword evidence="3 6" id="KW-0863">Zinc-finger</keyword>
<keyword evidence="11" id="KW-1185">Reference proteome</keyword>
<dbReference type="AlphaFoldDB" id="E1Z3L6"/>
<keyword evidence="4" id="KW-0833">Ubl conjugation pathway</keyword>
<dbReference type="GO" id="GO:0008270">
    <property type="term" value="F:zinc ion binding"/>
    <property type="evidence" value="ECO:0007669"/>
    <property type="project" value="UniProtKB-KW"/>
</dbReference>
<feature type="compositionally biased region" description="Pro residues" evidence="7">
    <location>
        <begin position="1027"/>
        <end position="1037"/>
    </location>
</feature>
<dbReference type="PANTHER" id="PTHR24216">
    <property type="entry name" value="PAXILLIN-RELATED"/>
    <property type="match status" value="1"/>
</dbReference>
<evidence type="ECO:0000256" key="3">
    <source>
        <dbReference type="ARBA" id="ARBA00022771"/>
    </source>
</evidence>
<feature type="domain" description="RING-type" evidence="9">
    <location>
        <begin position="879"/>
        <end position="910"/>
    </location>
</feature>
<keyword evidence="8" id="KW-0472">Membrane</keyword>
<evidence type="ECO:0000313" key="11">
    <source>
        <dbReference type="Proteomes" id="UP000008141"/>
    </source>
</evidence>
<dbReference type="PANTHER" id="PTHR24216:SF65">
    <property type="entry name" value="PAXILLIN-LIKE PROTEIN 1"/>
    <property type="match status" value="1"/>
</dbReference>
<dbReference type="Pfam" id="PF12678">
    <property type="entry name" value="zf-rbx1"/>
    <property type="match status" value="1"/>
</dbReference>
<feature type="compositionally biased region" description="Low complexity" evidence="7">
    <location>
        <begin position="1077"/>
        <end position="1093"/>
    </location>
</feature>
<feature type="transmembrane region" description="Helical" evidence="8">
    <location>
        <begin position="314"/>
        <end position="336"/>
    </location>
</feature>
<dbReference type="EMBL" id="GL433835">
    <property type="protein sequence ID" value="EFN60184.1"/>
    <property type="molecule type" value="Genomic_DNA"/>
</dbReference>
<dbReference type="KEGG" id="cvr:CHLNCDRAFT_133698"/>
<protein>
    <recommendedName>
        <fullName evidence="9">RING-type domain-containing protein</fullName>
    </recommendedName>
</protein>
<feature type="compositionally biased region" description="Low complexity" evidence="7">
    <location>
        <begin position="1124"/>
        <end position="1134"/>
    </location>
</feature>
<evidence type="ECO:0000256" key="2">
    <source>
        <dbReference type="ARBA" id="ARBA00022723"/>
    </source>
</evidence>
<dbReference type="PROSITE" id="PS50089">
    <property type="entry name" value="ZF_RING_2"/>
    <property type="match status" value="1"/>
</dbReference>
<dbReference type="SMART" id="SM00184">
    <property type="entry name" value="RING"/>
    <property type="match status" value="1"/>
</dbReference>
<dbReference type="SUPFAM" id="SSF57850">
    <property type="entry name" value="RING/U-box"/>
    <property type="match status" value="1"/>
</dbReference>
<feature type="region of interest" description="Disordered" evidence="7">
    <location>
        <begin position="803"/>
        <end position="828"/>
    </location>
</feature>
<reference evidence="10 11" key="1">
    <citation type="journal article" date="2010" name="Plant Cell">
        <title>The Chlorella variabilis NC64A genome reveals adaptation to photosymbiosis, coevolution with viruses, and cryptic sex.</title>
        <authorList>
            <person name="Blanc G."/>
            <person name="Duncan G."/>
            <person name="Agarkova I."/>
            <person name="Borodovsky M."/>
            <person name="Gurnon J."/>
            <person name="Kuo A."/>
            <person name="Lindquist E."/>
            <person name="Lucas S."/>
            <person name="Pangilinan J."/>
            <person name="Polle J."/>
            <person name="Salamov A."/>
            <person name="Terry A."/>
            <person name="Yamada T."/>
            <person name="Dunigan D.D."/>
            <person name="Grigoriev I.V."/>
            <person name="Claverie J.M."/>
            <person name="Van Etten J.L."/>
        </authorList>
    </citation>
    <scope>NUCLEOTIDE SEQUENCE [LARGE SCALE GENOMIC DNA]</scope>
    <source>
        <strain evidence="10 11">NC64A</strain>
    </source>
</reference>
<name>E1Z3L6_CHLVA</name>
<feature type="region of interest" description="Disordered" evidence="7">
    <location>
        <begin position="408"/>
        <end position="435"/>
    </location>
</feature>